<accession>A0A9K3JMI9</accession>
<reference evidence="1" key="2">
    <citation type="submission" date="2020-06" db="EMBL/GenBank/DDBJ databases">
        <title>Helianthus annuus Genome sequencing and assembly Release 2.</title>
        <authorList>
            <person name="Gouzy J."/>
            <person name="Langlade N."/>
            <person name="Munos S."/>
        </authorList>
    </citation>
    <scope>NUCLEOTIDE SEQUENCE</scope>
    <source>
        <tissue evidence="1">Leaves</tissue>
    </source>
</reference>
<protein>
    <submittedName>
        <fullName evidence="1">Uncharacterized protein</fullName>
    </submittedName>
</protein>
<reference evidence="1" key="1">
    <citation type="journal article" date="2017" name="Nature">
        <title>The sunflower genome provides insights into oil metabolism, flowering and Asterid evolution.</title>
        <authorList>
            <person name="Badouin H."/>
            <person name="Gouzy J."/>
            <person name="Grassa C.J."/>
            <person name="Murat F."/>
            <person name="Staton S.E."/>
            <person name="Cottret L."/>
            <person name="Lelandais-Briere C."/>
            <person name="Owens G.L."/>
            <person name="Carrere S."/>
            <person name="Mayjonade B."/>
            <person name="Legrand L."/>
            <person name="Gill N."/>
            <person name="Kane N.C."/>
            <person name="Bowers J.E."/>
            <person name="Hubner S."/>
            <person name="Bellec A."/>
            <person name="Berard A."/>
            <person name="Berges H."/>
            <person name="Blanchet N."/>
            <person name="Boniface M.C."/>
            <person name="Brunel D."/>
            <person name="Catrice O."/>
            <person name="Chaidir N."/>
            <person name="Claudel C."/>
            <person name="Donnadieu C."/>
            <person name="Faraut T."/>
            <person name="Fievet G."/>
            <person name="Helmstetter N."/>
            <person name="King M."/>
            <person name="Knapp S.J."/>
            <person name="Lai Z."/>
            <person name="Le Paslier M.C."/>
            <person name="Lippi Y."/>
            <person name="Lorenzon L."/>
            <person name="Mandel J.R."/>
            <person name="Marage G."/>
            <person name="Marchand G."/>
            <person name="Marquand E."/>
            <person name="Bret-Mestries E."/>
            <person name="Morien E."/>
            <person name="Nambeesan S."/>
            <person name="Nguyen T."/>
            <person name="Pegot-Espagnet P."/>
            <person name="Pouilly N."/>
            <person name="Raftis F."/>
            <person name="Sallet E."/>
            <person name="Schiex T."/>
            <person name="Thomas J."/>
            <person name="Vandecasteele C."/>
            <person name="Vares D."/>
            <person name="Vear F."/>
            <person name="Vautrin S."/>
            <person name="Crespi M."/>
            <person name="Mangin B."/>
            <person name="Burke J.M."/>
            <person name="Salse J."/>
            <person name="Munos S."/>
            <person name="Vincourt P."/>
            <person name="Rieseberg L.H."/>
            <person name="Langlade N.B."/>
        </authorList>
    </citation>
    <scope>NUCLEOTIDE SEQUENCE</scope>
    <source>
        <tissue evidence="1">Leaves</tissue>
    </source>
</reference>
<sequence>MVKIRSLPKYSYIVSNADVEQPDVRACRMIPMWTHGQYFSTELIIMCGLNLENLGKNHGLLYINSWNVCPTCLGFSRLFTC</sequence>
<dbReference type="AlphaFoldDB" id="A0A9K3JMI9"/>
<evidence type="ECO:0000313" key="1">
    <source>
        <dbReference type="EMBL" id="KAF5818456.1"/>
    </source>
</evidence>
<proteinExistence type="predicted"/>
<comment type="caution">
    <text evidence="1">The sequence shown here is derived from an EMBL/GenBank/DDBJ whole genome shotgun (WGS) entry which is preliminary data.</text>
</comment>
<dbReference type="Proteomes" id="UP000215914">
    <property type="component" value="Unassembled WGS sequence"/>
</dbReference>
<gene>
    <name evidence="1" type="ORF">HanXRQr2_Chr02g0065491</name>
</gene>
<dbReference type="Gramene" id="mRNA:HanXRQr2_Chr02g0065491">
    <property type="protein sequence ID" value="mRNA:HanXRQr2_Chr02g0065491"/>
    <property type="gene ID" value="HanXRQr2_Chr02g0065491"/>
</dbReference>
<dbReference type="EMBL" id="MNCJ02000317">
    <property type="protein sequence ID" value="KAF5818456.1"/>
    <property type="molecule type" value="Genomic_DNA"/>
</dbReference>
<evidence type="ECO:0000313" key="2">
    <source>
        <dbReference type="Proteomes" id="UP000215914"/>
    </source>
</evidence>
<keyword evidence="2" id="KW-1185">Reference proteome</keyword>
<name>A0A9K3JMI9_HELAN</name>
<organism evidence="1 2">
    <name type="scientific">Helianthus annuus</name>
    <name type="common">Common sunflower</name>
    <dbReference type="NCBI Taxonomy" id="4232"/>
    <lineage>
        <taxon>Eukaryota</taxon>
        <taxon>Viridiplantae</taxon>
        <taxon>Streptophyta</taxon>
        <taxon>Embryophyta</taxon>
        <taxon>Tracheophyta</taxon>
        <taxon>Spermatophyta</taxon>
        <taxon>Magnoliopsida</taxon>
        <taxon>eudicotyledons</taxon>
        <taxon>Gunneridae</taxon>
        <taxon>Pentapetalae</taxon>
        <taxon>asterids</taxon>
        <taxon>campanulids</taxon>
        <taxon>Asterales</taxon>
        <taxon>Asteraceae</taxon>
        <taxon>Asteroideae</taxon>
        <taxon>Heliantheae alliance</taxon>
        <taxon>Heliantheae</taxon>
        <taxon>Helianthus</taxon>
    </lineage>
</organism>